<evidence type="ECO:0000313" key="3">
    <source>
        <dbReference type="Proteomes" id="UP000277580"/>
    </source>
</evidence>
<dbReference type="STRING" id="1392247.A0A3N4KFV6"/>
<dbReference type="InterPro" id="IPR022025">
    <property type="entry name" value="Amidoligase_2"/>
</dbReference>
<accession>A0A3N4KFV6</accession>
<evidence type="ECO:0000313" key="2">
    <source>
        <dbReference type="EMBL" id="RPB08358.1"/>
    </source>
</evidence>
<reference evidence="2 3" key="1">
    <citation type="journal article" date="2018" name="Nat. Ecol. Evol.">
        <title>Pezizomycetes genomes reveal the molecular basis of ectomycorrhizal truffle lifestyle.</title>
        <authorList>
            <person name="Murat C."/>
            <person name="Payen T."/>
            <person name="Noel B."/>
            <person name="Kuo A."/>
            <person name="Morin E."/>
            <person name="Chen J."/>
            <person name="Kohler A."/>
            <person name="Krizsan K."/>
            <person name="Balestrini R."/>
            <person name="Da Silva C."/>
            <person name="Montanini B."/>
            <person name="Hainaut M."/>
            <person name="Levati E."/>
            <person name="Barry K.W."/>
            <person name="Belfiori B."/>
            <person name="Cichocki N."/>
            <person name="Clum A."/>
            <person name="Dockter R.B."/>
            <person name="Fauchery L."/>
            <person name="Guy J."/>
            <person name="Iotti M."/>
            <person name="Le Tacon F."/>
            <person name="Lindquist E.A."/>
            <person name="Lipzen A."/>
            <person name="Malagnac F."/>
            <person name="Mello A."/>
            <person name="Molinier V."/>
            <person name="Miyauchi S."/>
            <person name="Poulain J."/>
            <person name="Riccioni C."/>
            <person name="Rubini A."/>
            <person name="Sitrit Y."/>
            <person name="Splivallo R."/>
            <person name="Traeger S."/>
            <person name="Wang M."/>
            <person name="Zifcakova L."/>
            <person name="Wipf D."/>
            <person name="Zambonelli A."/>
            <person name="Paolocci F."/>
            <person name="Nowrousian M."/>
            <person name="Ottonello S."/>
            <person name="Baldrian P."/>
            <person name="Spatafora J.W."/>
            <person name="Henrissat B."/>
            <person name="Nagy L.G."/>
            <person name="Aury J.M."/>
            <person name="Wincker P."/>
            <person name="Grigoriev I.V."/>
            <person name="Bonfante P."/>
            <person name="Martin F.M."/>
        </authorList>
    </citation>
    <scope>NUCLEOTIDE SEQUENCE [LARGE SCALE GENOMIC DNA]</scope>
    <source>
        <strain evidence="2 3">CCBAS932</strain>
    </source>
</reference>
<name>A0A3N4KFV6_9PEZI</name>
<gene>
    <name evidence="2" type="ORF">P167DRAFT_578330</name>
</gene>
<sequence>MAPIDFPSINSNQFTIGIEIEMIIPYLVRQRHFRGDRFEFVSQALRTLADDMKTGIDINELVTRREAFNLFQVKTDDSIESEHSSDGRIEIATPILRNKAWDWVVPRVCDSMRCAAQFAGTQLSFNATTGLHVHIAVADRSFTLAELRRISKALFIFERHMSHFHPKSRRCTELGPFRMKLCHDSRPLVGLSDEEALSLIDKGTNLEEIIYNVNGIVAALAMADGEKPCENIPSRYFKYNFTTLNTYGTIEFREAIGTDDESYILNWIRTIIKFVTAAIKTSDHLFVEWARNGIPPVVYSVFGVPRPPGYKRPNEHNETGLPALRTLARRHRRK</sequence>
<dbReference type="Proteomes" id="UP000277580">
    <property type="component" value="Unassembled WGS sequence"/>
</dbReference>
<keyword evidence="3" id="KW-1185">Reference proteome</keyword>
<dbReference type="AlphaFoldDB" id="A0A3N4KFV6"/>
<protein>
    <recommendedName>
        <fullName evidence="4">Amidoligase enzyme</fullName>
    </recommendedName>
</protein>
<feature type="region of interest" description="Disordered" evidence="1">
    <location>
        <begin position="310"/>
        <end position="334"/>
    </location>
</feature>
<dbReference type="EMBL" id="ML119164">
    <property type="protein sequence ID" value="RPB08358.1"/>
    <property type="molecule type" value="Genomic_DNA"/>
</dbReference>
<dbReference type="InParanoid" id="A0A3N4KFV6"/>
<dbReference type="PANTHER" id="PTHR36847">
    <property type="entry name" value="AMIDOLIGASE ENZYME"/>
    <property type="match status" value="1"/>
</dbReference>
<proteinExistence type="predicted"/>
<evidence type="ECO:0000256" key="1">
    <source>
        <dbReference type="SAM" id="MobiDB-lite"/>
    </source>
</evidence>
<dbReference type="PANTHER" id="PTHR36847:SF1">
    <property type="entry name" value="AMIDOLIGASE ENZYME"/>
    <property type="match status" value="1"/>
</dbReference>
<dbReference type="Pfam" id="PF12224">
    <property type="entry name" value="Amidoligase_2"/>
    <property type="match status" value="1"/>
</dbReference>
<organism evidence="2 3">
    <name type="scientific">Morchella conica CCBAS932</name>
    <dbReference type="NCBI Taxonomy" id="1392247"/>
    <lineage>
        <taxon>Eukaryota</taxon>
        <taxon>Fungi</taxon>
        <taxon>Dikarya</taxon>
        <taxon>Ascomycota</taxon>
        <taxon>Pezizomycotina</taxon>
        <taxon>Pezizomycetes</taxon>
        <taxon>Pezizales</taxon>
        <taxon>Morchellaceae</taxon>
        <taxon>Morchella</taxon>
    </lineage>
</organism>
<evidence type="ECO:0008006" key="4">
    <source>
        <dbReference type="Google" id="ProtNLM"/>
    </source>
</evidence>
<dbReference type="OrthoDB" id="412402at2759"/>